<dbReference type="Pfam" id="PF20154">
    <property type="entry name" value="LNT_N"/>
    <property type="match status" value="1"/>
</dbReference>
<evidence type="ECO:0000256" key="1">
    <source>
        <dbReference type="ARBA" id="ARBA00004651"/>
    </source>
</evidence>
<feature type="transmembrane region" description="Helical" evidence="8">
    <location>
        <begin position="79"/>
        <end position="99"/>
    </location>
</feature>
<dbReference type="GO" id="GO:0005886">
    <property type="term" value="C:plasma membrane"/>
    <property type="evidence" value="ECO:0007669"/>
    <property type="project" value="UniProtKB-SubCell"/>
</dbReference>
<feature type="transmembrane region" description="Helical" evidence="8">
    <location>
        <begin position="258"/>
        <end position="279"/>
    </location>
</feature>
<evidence type="ECO:0000256" key="5">
    <source>
        <dbReference type="ARBA" id="ARBA00022989"/>
    </source>
</evidence>
<feature type="transmembrane region" description="Helical" evidence="8">
    <location>
        <begin position="156"/>
        <end position="181"/>
    </location>
</feature>
<dbReference type="InterPro" id="IPR004563">
    <property type="entry name" value="Apolipo_AcylTrfase"/>
</dbReference>
<dbReference type="Gene3D" id="3.60.110.10">
    <property type="entry name" value="Carbon-nitrogen hydrolase"/>
    <property type="match status" value="1"/>
</dbReference>
<feature type="domain" description="CN hydrolase" evidence="9">
    <location>
        <begin position="294"/>
        <end position="551"/>
    </location>
</feature>
<dbReference type="HAMAP" id="MF_01148">
    <property type="entry name" value="Lnt"/>
    <property type="match status" value="1"/>
</dbReference>
<feature type="transmembrane region" description="Helical" evidence="8">
    <location>
        <begin position="42"/>
        <end position="58"/>
    </location>
</feature>
<evidence type="ECO:0000313" key="11">
    <source>
        <dbReference type="Proteomes" id="UP000228496"/>
    </source>
</evidence>
<comment type="catalytic activity">
    <reaction evidence="8">
        <text>N-terminal S-1,2-diacyl-sn-glyceryl-L-cysteinyl-[lipoprotein] + a glycerophospholipid = N-acyl-S-1,2-diacyl-sn-glyceryl-L-cysteinyl-[lipoprotein] + a 2-acyl-sn-glycero-3-phospholipid + H(+)</text>
        <dbReference type="Rhea" id="RHEA:48228"/>
        <dbReference type="Rhea" id="RHEA-COMP:14681"/>
        <dbReference type="Rhea" id="RHEA-COMP:14684"/>
        <dbReference type="ChEBI" id="CHEBI:15378"/>
        <dbReference type="ChEBI" id="CHEBI:136912"/>
        <dbReference type="ChEBI" id="CHEBI:140656"/>
        <dbReference type="ChEBI" id="CHEBI:140657"/>
        <dbReference type="ChEBI" id="CHEBI:140660"/>
        <dbReference type="EC" id="2.3.1.269"/>
    </reaction>
</comment>
<dbReference type="Proteomes" id="UP000228496">
    <property type="component" value="Unassembled WGS sequence"/>
</dbReference>
<protein>
    <recommendedName>
        <fullName evidence="8">Apolipoprotein N-acyltransferase</fullName>
        <shortName evidence="8">ALP N-acyltransferase</shortName>
        <ecNumber evidence="8">2.3.1.269</ecNumber>
    </recommendedName>
</protein>
<organism evidence="10 11">
    <name type="scientific">Candidatus Yanofskybacteria bacterium CG10_big_fil_rev_8_21_14_0_10_36_16</name>
    <dbReference type="NCBI Taxonomy" id="1975096"/>
    <lineage>
        <taxon>Bacteria</taxon>
        <taxon>Candidatus Yanofskyibacteriota</taxon>
    </lineage>
</organism>
<keyword evidence="5 8" id="KW-1133">Transmembrane helix</keyword>
<dbReference type="PROSITE" id="PS50263">
    <property type="entry name" value="CN_HYDROLASE"/>
    <property type="match status" value="1"/>
</dbReference>
<dbReference type="AlphaFoldDB" id="A0A2J0QA44"/>
<evidence type="ECO:0000256" key="8">
    <source>
        <dbReference type="HAMAP-Rule" id="MF_01148"/>
    </source>
</evidence>
<gene>
    <name evidence="8" type="primary">lnt</name>
    <name evidence="10" type="ORF">COV29_04550</name>
</gene>
<proteinExistence type="inferred from homology"/>
<dbReference type="EC" id="2.3.1.269" evidence="8"/>
<keyword evidence="3 8" id="KW-0808">Transferase</keyword>
<evidence type="ECO:0000256" key="3">
    <source>
        <dbReference type="ARBA" id="ARBA00022679"/>
    </source>
</evidence>
<evidence type="ECO:0000259" key="9">
    <source>
        <dbReference type="PROSITE" id="PS50263"/>
    </source>
</evidence>
<dbReference type="EMBL" id="PCXQ01000007">
    <property type="protein sequence ID" value="PJE50410.1"/>
    <property type="molecule type" value="Genomic_DNA"/>
</dbReference>
<dbReference type="PANTHER" id="PTHR38686">
    <property type="entry name" value="APOLIPOPROTEIN N-ACYLTRANSFERASE"/>
    <property type="match status" value="1"/>
</dbReference>
<keyword evidence="7 8" id="KW-0012">Acyltransferase</keyword>
<evidence type="ECO:0000256" key="4">
    <source>
        <dbReference type="ARBA" id="ARBA00022692"/>
    </source>
</evidence>
<dbReference type="InterPro" id="IPR045378">
    <property type="entry name" value="LNT_N"/>
</dbReference>
<feature type="transmembrane region" description="Helical" evidence="8">
    <location>
        <begin position="119"/>
        <end position="144"/>
    </location>
</feature>
<evidence type="ECO:0000256" key="7">
    <source>
        <dbReference type="ARBA" id="ARBA00023315"/>
    </source>
</evidence>
<dbReference type="UniPathway" id="UPA00666"/>
<feature type="transmembrane region" description="Helical" evidence="8">
    <location>
        <begin position="213"/>
        <end position="237"/>
    </location>
</feature>
<comment type="subcellular location">
    <subcellularLocation>
        <location evidence="1 8">Cell membrane</location>
        <topology evidence="1 8">Multi-pass membrane protein</topology>
    </subcellularLocation>
</comment>
<evidence type="ECO:0000313" key="10">
    <source>
        <dbReference type="EMBL" id="PJE50410.1"/>
    </source>
</evidence>
<comment type="pathway">
    <text evidence="8">Protein modification; lipoprotein biosynthesis (N-acyl transfer).</text>
</comment>
<dbReference type="InterPro" id="IPR003010">
    <property type="entry name" value="C-N_Hydrolase"/>
</dbReference>
<name>A0A2J0QA44_9BACT</name>
<dbReference type="InterPro" id="IPR036526">
    <property type="entry name" value="C-N_Hydrolase_sf"/>
</dbReference>
<dbReference type="SUPFAM" id="SSF56317">
    <property type="entry name" value="Carbon-nitrogen hydrolase"/>
    <property type="match status" value="1"/>
</dbReference>
<comment type="caution">
    <text evidence="10">The sequence shown here is derived from an EMBL/GenBank/DDBJ whole genome shotgun (WGS) entry which is preliminary data.</text>
</comment>
<keyword evidence="4 8" id="KW-0812">Transmembrane</keyword>
<dbReference type="GO" id="GO:0042158">
    <property type="term" value="P:lipoprotein biosynthetic process"/>
    <property type="evidence" value="ECO:0007669"/>
    <property type="project" value="UniProtKB-UniRule"/>
</dbReference>
<feature type="transmembrane region" description="Helical" evidence="8">
    <location>
        <begin position="20"/>
        <end position="36"/>
    </location>
</feature>
<reference evidence="10 11" key="1">
    <citation type="submission" date="2017-09" db="EMBL/GenBank/DDBJ databases">
        <title>Depth-based differentiation of microbial function through sediment-hosted aquifers and enrichment of novel symbionts in the deep terrestrial subsurface.</title>
        <authorList>
            <person name="Probst A.J."/>
            <person name="Ladd B."/>
            <person name="Jarett J.K."/>
            <person name="Geller-Mcgrath D.E."/>
            <person name="Sieber C.M."/>
            <person name="Emerson J.B."/>
            <person name="Anantharaman K."/>
            <person name="Thomas B.C."/>
            <person name="Malmstrom R."/>
            <person name="Stieglmeier M."/>
            <person name="Klingl A."/>
            <person name="Woyke T."/>
            <person name="Ryan C.M."/>
            <person name="Banfield J.F."/>
        </authorList>
    </citation>
    <scope>NUCLEOTIDE SEQUENCE [LARGE SCALE GENOMIC DNA]</scope>
    <source>
        <strain evidence="10">CG10_big_fil_rev_8_21_14_0_10_36_16</strain>
    </source>
</reference>
<comment type="similarity">
    <text evidence="8">Belongs to the CN hydrolase family. Apolipoprotein N-acyltransferase subfamily.</text>
</comment>
<accession>A0A2J0QA44</accession>
<sequence length="588" mass="66670">MDFKHKIKLISPKDSGKKYLLASISGLLLSLSYPGWEVDLGFLVWIGFVPLFFALFSQDNEGLLHDILHNKTKKHLRKLFSIGFVAGFIYFLIIFRWFFSIHPITDLGIENELLSLVLVYLVYIVSSFGMALLWGVFAASSVWLRNFLPNNKKYLFNFLLIPSILVLTEYIRAWWFGILWYGPGTLLGPHWTIGNLAYALSDNSLALWLSSYLGIYGVLFLIISVNILIYLVLIKEITPSFIFRIKKILTPGAKEKGINLRIFSIALSIIVLTFVPKLIEKINFNFEKSTPHHINYAIIQTQHQSEDLTAEENLKKFKKQLELLKKISQEHPETDIILMPEGSNFSKNLQKFQTPEQVFDFYSRLFKKPALVIDNSRVVDQFGRQLSRVIVTNTNKGALGHYDKRFLTPGGEFLPYHVQLLIRIFNPNSLINFISDRGFSIGENPSSSIGSDNGYNIKPIVCSDLLSPNIVKNASKNSDILTVLTSTSIFNGNPTIINQNLAIAKFRASELKKPLILSANEGFSYAISSNGKIQNITKNQDQELLTGGVALKTKNSWYNKYGDKPILLFTVLLLSTTVLVFKFKMLAD</sequence>
<keyword evidence="2 8" id="KW-1003">Cell membrane</keyword>
<dbReference type="PANTHER" id="PTHR38686:SF1">
    <property type="entry name" value="APOLIPOPROTEIN N-ACYLTRANSFERASE"/>
    <property type="match status" value="1"/>
</dbReference>
<evidence type="ECO:0000256" key="2">
    <source>
        <dbReference type="ARBA" id="ARBA00022475"/>
    </source>
</evidence>
<evidence type="ECO:0000256" key="6">
    <source>
        <dbReference type="ARBA" id="ARBA00023136"/>
    </source>
</evidence>
<dbReference type="GO" id="GO:0016410">
    <property type="term" value="F:N-acyltransferase activity"/>
    <property type="evidence" value="ECO:0007669"/>
    <property type="project" value="UniProtKB-UniRule"/>
</dbReference>
<keyword evidence="6 8" id="KW-0472">Membrane</keyword>
<comment type="function">
    <text evidence="8">Catalyzes the phospholipid dependent N-acylation of the N-terminal cysteine of apolipoprotein, the last step in lipoprotein maturation.</text>
</comment>